<dbReference type="Gene3D" id="3.30.70.100">
    <property type="match status" value="1"/>
</dbReference>
<evidence type="ECO:0000313" key="2">
    <source>
        <dbReference type="EMBL" id="CAA9495012.1"/>
    </source>
</evidence>
<dbReference type="PANTHER" id="PTHR34474">
    <property type="entry name" value="SIGNAL TRANSDUCTION PROTEIN TRAP"/>
    <property type="match status" value="1"/>
</dbReference>
<gene>
    <name evidence="2" type="ORF">AVDCRST_MAG65-2255</name>
</gene>
<accession>A0A6J4SKV1</accession>
<dbReference type="SUPFAM" id="SSF54909">
    <property type="entry name" value="Dimeric alpha+beta barrel"/>
    <property type="match status" value="1"/>
</dbReference>
<reference evidence="2" key="1">
    <citation type="submission" date="2020-02" db="EMBL/GenBank/DDBJ databases">
        <authorList>
            <person name="Meier V. D."/>
        </authorList>
    </citation>
    <scope>NUCLEOTIDE SEQUENCE</scope>
    <source>
        <strain evidence="2">AVDCRST_MAG65</strain>
    </source>
</reference>
<protein>
    <recommendedName>
        <fullName evidence="1">ABM domain-containing protein</fullName>
    </recommendedName>
</protein>
<dbReference type="EMBL" id="CADCVL010000380">
    <property type="protein sequence ID" value="CAA9495012.1"/>
    <property type="molecule type" value="Genomic_DNA"/>
</dbReference>
<dbReference type="InterPro" id="IPR050404">
    <property type="entry name" value="Heme-degrading_MO"/>
</dbReference>
<dbReference type="InterPro" id="IPR011008">
    <property type="entry name" value="Dimeric_a/b-barrel"/>
</dbReference>
<dbReference type="InterPro" id="IPR007138">
    <property type="entry name" value="ABM_dom"/>
</dbReference>
<dbReference type="Pfam" id="PF03992">
    <property type="entry name" value="ABM"/>
    <property type="match status" value="1"/>
</dbReference>
<organism evidence="2">
    <name type="scientific">uncultured Solirubrobacteraceae bacterium</name>
    <dbReference type="NCBI Taxonomy" id="1162706"/>
    <lineage>
        <taxon>Bacteria</taxon>
        <taxon>Bacillati</taxon>
        <taxon>Actinomycetota</taxon>
        <taxon>Thermoleophilia</taxon>
        <taxon>Solirubrobacterales</taxon>
        <taxon>Solirubrobacteraceae</taxon>
        <taxon>environmental samples</taxon>
    </lineage>
</organism>
<evidence type="ECO:0000259" key="1">
    <source>
        <dbReference type="PROSITE" id="PS51725"/>
    </source>
</evidence>
<sequence>MSVVVINAVTVPAERRAEFEQRFAARAGQVSHADGFEAFELLRPRDGDRYLVYTRWHSREDFDRWMASSQFAAGHRQHRESGPVSRQSEVWELDVLESEYGPAR</sequence>
<feature type="domain" description="ABM" evidence="1">
    <location>
        <begin position="3"/>
        <end position="90"/>
    </location>
</feature>
<dbReference type="PANTHER" id="PTHR34474:SF2">
    <property type="entry name" value="SIGNAL TRANSDUCTION PROTEIN TRAP"/>
    <property type="match status" value="1"/>
</dbReference>
<dbReference type="AlphaFoldDB" id="A0A6J4SKV1"/>
<dbReference type="PROSITE" id="PS51725">
    <property type="entry name" value="ABM"/>
    <property type="match status" value="1"/>
</dbReference>
<proteinExistence type="predicted"/>
<name>A0A6J4SKV1_9ACTN</name>